<proteinExistence type="inferred from homology"/>
<dbReference type="Proteomes" id="UP000002384">
    <property type="component" value="Plasmid pP742406"/>
</dbReference>
<keyword evidence="6" id="KW-0614">Plasmid</keyword>
<evidence type="ECO:0000256" key="4">
    <source>
        <dbReference type="SAM" id="MobiDB-lite"/>
    </source>
</evidence>
<feature type="compositionally biased region" description="Basic and acidic residues" evidence="4">
    <location>
        <begin position="270"/>
        <end position="287"/>
    </location>
</feature>
<dbReference type="OrthoDB" id="1826980at2"/>
<dbReference type="Pfam" id="PF03389">
    <property type="entry name" value="MobA_MobL"/>
    <property type="match status" value="1"/>
</dbReference>
<geneLocation type="plasmid" evidence="6 7">
    <name>pP742406</name>
</geneLocation>
<evidence type="ECO:0000259" key="5">
    <source>
        <dbReference type="Pfam" id="PF03389"/>
    </source>
</evidence>
<feature type="compositionally biased region" description="Basic and acidic residues" evidence="4">
    <location>
        <begin position="339"/>
        <end position="353"/>
    </location>
</feature>
<comment type="similarity">
    <text evidence="1">Belongs to the MobA/MobL family.</text>
</comment>
<dbReference type="RefSeq" id="WP_012599412.1">
    <property type="nucleotide sequence ID" value="NC_011734.1"/>
</dbReference>
<keyword evidence="2" id="KW-0184">Conjugation</keyword>
<evidence type="ECO:0000256" key="2">
    <source>
        <dbReference type="ARBA" id="ARBA00022971"/>
    </source>
</evidence>
<dbReference type="InterPro" id="IPR005053">
    <property type="entry name" value="MobA_MobL"/>
</dbReference>
<organism evidence="6 7">
    <name type="scientific">Gloeothece citriformis (strain PCC 7424)</name>
    <name type="common">Cyanothece sp. (strain PCC 7424)</name>
    <dbReference type="NCBI Taxonomy" id="65393"/>
    <lineage>
        <taxon>Bacteria</taxon>
        <taxon>Bacillati</taxon>
        <taxon>Cyanobacteriota</taxon>
        <taxon>Cyanophyceae</taxon>
        <taxon>Oscillatoriophycideae</taxon>
        <taxon>Chroococcales</taxon>
        <taxon>Aphanothecaceae</taxon>
        <taxon>Gloeothece</taxon>
        <taxon>Gloeothece citriformis</taxon>
    </lineage>
</organism>
<gene>
    <name evidence="6" type="ordered locus">PCC7424_5620</name>
</gene>
<protein>
    <submittedName>
        <fullName evidence="6">MobA/MobL protein</fullName>
    </submittedName>
</protein>
<sequence>MAIYHLNAKVISRGKGKSSTAAAAYRAGEKIHDERTGLTFDYTRKRGVYATEILAPLNAPNWVYNREKLWNAVELFETRSNSRLAREFDIALPVELNHQQKRELVREFVRGQIVNNGLVADVAFHDMNSHNPHVHILLTTREITPLGLGSKVRDLDKKDFLLQIRESWANYTNEALSNAGNTERIDHRTLSEQGINRIPQIHLGPDVAAMMDKGIVTERSQAYLTIEAANKKIEALERQLTQIAETIKPIEEDELELLELELPNQSVDTLKSDEQSEREREETTESRLTDLTAEFDRLAERLRGSGQQDRKSREQAKPTVQPTEPTIPNIDNAASRLSELAKRLKPTEERDSETTGVPRSSVESQTSTSKNRTDPAIPTEVPTNTNLVGRPHLHHKGSSKPVADVGNSRGTDSVAHAPDSTPPAAKPTKPNKRPSKQHRNPVRQDREAVAQVTPTPKKQPEKVTPTPKKEPEKPNTQLTDAQLVERMRLFVQWEKTVPSPPDENKRKRLTEKFEAQKKELRKLSNSISTQKQFLSDNPPRSWKNPFGLDPDLYSSKEYDLSNSRYHYTNLQQKQKNTLSELADLSAEETKYNNWLSSPETQKMMELEKQLYSPELSERINQLMAVYQTYHNALTILEKRGVKTANKSYFAGNIYRVEKVDNTLTLTHKDKENPILVVTDNRDTGGIIDIIQCDLTDEDFETMEKAAEYVSRPPIQQVQKHRGGLSR</sequence>
<reference evidence="7" key="1">
    <citation type="journal article" date="2011" name="MBio">
        <title>Novel metabolic attributes of the genus Cyanothece, comprising a group of unicellular nitrogen-fixing Cyanobacteria.</title>
        <authorList>
            <person name="Bandyopadhyay A."/>
            <person name="Elvitigala T."/>
            <person name="Welsh E."/>
            <person name="Stockel J."/>
            <person name="Liberton M."/>
            <person name="Min H."/>
            <person name="Sherman L.A."/>
            <person name="Pakrasi H.B."/>
        </authorList>
    </citation>
    <scope>NUCLEOTIDE SEQUENCE [LARGE SCALE GENOMIC DNA]</scope>
    <source>
        <strain evidence="7">PCC 7424</strain>
        <plasmid evidence="7">pP742406</plasmid>
    </source>
</reference>
<feature type="region of interest" description="Disordered" evidence="4">
    <location>
        <begin position="266"/>
        <end position="287"/>
    </location>
</feature>
<dbReference type="KEGG" id="cyc:PCC7424_5620"/>
<keyword evidence="3" id="KW-0175">Coiled coil</keyword>
<dbReference type="NCBIfam" id="NF041496">
    <property type="entry name" value="MobQ"/>
    <property type="match status" value="1"/>
</dbReference>
<evidence type="ECO:0000313" key="7">
    <source>
        <dbReference type="Proteomes" id="UP000002384"/>
    </source>
</evidence>
<feature type="compositionally biased region" description="Polar residues" evidence="4">
    <location>
        <begin position="524"/>
        <end position="535"/>
    </location>
</feature>
<feature type="domain" description="MobA/MobL protein" evidence="5">
    <location>
        <begin position="17"/>
        <end position="213"/>
    </location>
</feature>
<feature type="compositionally biased region" description="Low complexity" evidence="4">
    <location>
        <begin position="451"/>
        <end position="466"/>
    </location>
</feature>
<name>B7KN07_GLOC7</name>
<evidence type="ECO:0000313" key="6">
    <source>
        <dbReference type="EMBL" id="ACK74179.1"/>
    </source>
</evidence>
<feature type="region of interest" description="Disordered" evidence="4">
    <location>
        <begin position="301"/>
        <end position="477"/>
    </location>
</feature>
<feature type="compositionally biased region" description="Basic residues" evidence="4">
    <location>
        <begin position="429"/>
        <end position="441"/>
    </location>
</feature>
<dbReference type="AlphaFoldDB" id="B7KN07"/>
<feature type="compositionally biased region" description="Polar residues" evidence="4">
    <location>
        <begin position="354"/>
        <end position="370"/>
    </location>
</feature>
<evidence type="ECO:0000256" key="1">
    <source>
        <dbReference type="ARBA" id="ARBA00010873"/>
    </source>
</evidence>
<keyword evidence="7" id="KW-1185">Reference proteome</keyword>
<dbReference type="HOGENOM" id="CLU_022797_0_0_3"/>
<evidence type="ECO:0000256" key="3">
    <source>
        <dbReference type="SAM" id="Coils"/>
    </source>
</evidence>
<feature type="coiled-coil region" evidence="3">
    <location>
        <begin position="219"/>
        <end position="253"/>
    </location>
</feature>
<feature type="region of interest" description="Disordered" evidence="4">
    <location>
        <begin position="524"/>
        <end position="547"/>
    </location>
</feature>
<dbReference type="EMBL" id="CP001297">
    <property type="protein sequence ID" value="ACK74179.1"/>
    <property type="molecule type" value="Genomic_DNA"/>
</dbReference>
<feature type="compositionally biased region" description="Basic and acidic residues" evidence="4">
    <location>
        <begin position="301"/>
        <end position="316"/>
    </location>
</feature>
<accession>B7KN07</accession>
<dbReference type="Gene3D" id="3.30.930.30">
    <property type="match status" value="1"/>
</dbReference>